<reference evidence="2 3" key="1">
    <citation type="submission" date="2020-04" db="EMBL/GenBank/DDBJ databases">
        <title>Perkinsus olseni comparative genomics.</title>
        <authorList>
            <person name="Bogema D.R."/>
        </authorList>
    </citation>
    <scope>NUCLEOTIDE SEQUENCE [LARGE SCALE GENOMIC DNA]</scope>
    <source>
        <strain evidence="2">ATCC PRA-31</strain>
    </source>
</reference>
<feature type="non-terminal residue" evidence="2">
    <location>
        <position position="1"/>
    </location>
</feature>
<dbReference type="InterPro" id="IPR036116">
    <property type="entry name" value="FN3_sf"/>
</dbReference>
<dbReference type="InterPro" id="IPR013783">
    <property type="entry name" value="Ig-like_fold"/>
</dbReference>
<dbReference type="PANTHER" id="PTHR46957:SF3">
    <property type="entry name" value="CYTOKINE RECEPTOR"/>
    <property type="match status" value="1"/>
</dbReference>
<name>A0A7J6KRX5_PEROL</name>
<evidence type="ECO:0000313" key="3">
    <source>
        <dbReference type="Proteomes" id="UP000572268"/>
    </source>
</evidence>
<protein>
    <recommendedName>
        <fullName evidence="1">Fibronectin type-III domain-containing protein</fullName>
    </recommendedName>
</protein>
<dbReference type="InterPro" id="IPR050713">
    <property type="entry name" value="RTP_Phos/Ushers"/>
</dbReference>
<sequence>LGDLPYPSVAAGYTELNLTLNPVPSAAQYKPKTYLVETLPAHGVARRFLADGFSDGAWTVALRVNYGSTPAVATLSGLTPSSSVVVRYRIEMDDSRVSTPSIAILATTLSPTAPSAPGLSAFNTSTSSVSVLLVPPRFAHGSVVTSYELKYAPSTGQTPPTRWTSKTIQAGDISKPFTVSGLSTEQTIIFTATAVNGIGSSPASSPYSMKSDANGATAPGKVGTVSASNITSDSVLLKWPSTEDHGAMILRYVISINDTRTVEADGHNTNVTVTGLTRGTYYKFTIRAVNSRGQGEASDPISVKTLDLCNADPPSRPTAQAVFADGISISMTKTITATTLDKAPSGVGCNTRDQVRWWMSVQNNDGQSLYYDGQKFTQEMIHCAVSTLGSVDGQAKCLTEYTEDPSRTPFHLKPISADCAHLMGVLGGCGKDKCFQQCFANPAAAACLDCNSRNCNGAFYKAAGLNRAIAPEFPKSR</sequence>
<feature type="domain" description="Fibronectin type-III" evidence="1">
    <location>
        <begin position="218"/>
        <end position="308"/>
    </location>
</feature>
<dbReference type="PRINTS" id="PR00014">
    <property type="entry name" value="FNTYPEIII"/>
</dbReference>
<dbReference type="Proteomes" id="UP000572268">
    <property type="component" value="Unassembled WGS sequence"/>
</dbReference>
<evidence type="ECO:0000259" key="1">
    <source>
        <dbReference type="PROSITE" id="PS50853"/>
    </source>
</evidence>
<dbReference type="SMART" id="SM00060">
    <property type="entry name" value="FN3"/>
    <property type="match status" value="2"/>
</dbReference>
<dbReference type="AlphaFoldDB" id="A0A7J6KRX5"/>
<dbReference type="EMBL" id="JABANN010001471">
    <property type="protein sequence ID" value="KAF4649612.1"/>
    <property type="molecule type" value="Genomic_DNA"/>
</dbReference>
<dbReference type="SUPFAM" id="SSF49265">
    <property type="entry name" value="Fibronectin type III"/>
    <property type="match status" value="2"/>
</dbReference>
<dbReference type="CDD" id="cd00063">
    <property type="entry name" value="FN3"/>
    <property type="match status" value="2"/>
</dbReference>
<gene>
    <name evidence="2" type="ORF">FOL46_001633</name>
</gene>
<dbReference type="PANTHER" id="PTHR46957">
    <property type="entry name" value="CYTOKINE RECEPTOR"/>
    <property type="match status" value="1"/>
</dbReference>
<dbReference type="PROSITE" id="PS50853">
    <property type="entry name" value="FN3"/>
    <property type="match status" value="2"/>
</dbReference>
<accession>A0A7J6KRX5</accession>
<evidence type="ECO:0000313" key="2">
    <source>
        <dbReference type="EMBL" id="KAF4649612.1"/>
    </source>
</evidence>
<dbReference type="GO" id="GO:0016020">
    <property type="term" value="C:membrane"/>
    <property type="evidence" value="ECO:0007669"/>
    <property type="project" value="UniProtKB-SubCell"/>
</dbReference>
<proteinExistence type="predicted"/>
<feature type="domain" description="Fibronectin type-III" evidence="1">
    <location>
        <begin position="113"/>
        <end position="214"/>
    </location>
</feature>
<dbReference type="Pfam" id="PF00041">
    <property type="entry name" value="fn3"/>
    <property type="match status" value="2"/>
</dbReference>
<dbReference type="Gene3D" id="2.60.40.10">
    <property type="entry name" value="Immunoglobulins"/>
    <property type="match status" value="2"/>
</dbReference>
<comment type="caution">
    <text evidence="2">The sequence shown here is derived from an EMBL/GenBank/DDBJ whole genome shotgun (WGS) entry which is preliminary data.</text>
</comment>
<organism evidence="2 3">
    <name type="scientific">Perkinsus olseni</name>
    <name type="common">Perkinsus atlanticus</name>
    <dbReference type="NCBI Taxonomy" id="32597"/>
    <lineage>
        <taxon>Eukaryota</taxon>
        <taxon>Sar</taxon>
        <taxon>Alveolata</taxon>
        <taxon>Perkinsozoa</taxon>
        <taxon>Perkinsea</taxon>
        <taxon>Perkinsida</taxon>
        <taxon>Perkinsidae</taxon>
        <taxon>Perkinsus</taxon>
    </lineage>
</organism>
<dbReference type="InterPro" id="IPR003961">
    <property type="entry name" value="FN3_dom"/>
</dbReference>